<evidence type="ECO:0000256" key="1">
    <source>
        <dbReference type="SAM" id="SignalP"/>
    </source>
</evidence>
<accession>C5BKV5</accession>
<dbReference type="AlphaFoldDB" id="C5BKV5"/>
<dbReference type="KEGG" id="ttu:TERTU_0097"/>
<dbReference type="eggNOG" id="ENOG5030T2X">
    <property type="taxonomic scope" value="Bacteria"/>
</dbReference>
<name>C5BKV5_TERTT</name>
<organism evidence="2 3">
    <name type="scientific">Teredinibacter turnerae (strain ATCC 39867 / T7901)</name>
    <dbReference type="NCBI Taxonomy" id="377629"/>
    <lineage>
        <taxon>Bacteria</taxon>
        <taxon>Pseudomonadati</taxon>
        <taxon>Pseudomonadota</taxon>
        <taxon>Gammaproteobacteria</taxon>
        <taxon>Cellvibrionales</taxon>
        <taxon>Cellvibrionaceae</taxon>
        <taxon>Teredinibacter</taxon>
    </lineage>
</organism>
<dbReference type="EMBL" id="CP001614">
    <property type="protein sequence ID" value="ACR14737.1"/>
    <property type="molecule type" value="Genomic_DNA"/>
</dbReference>
<dbReference type="HOGENOM" id="CLU_1685718_0_0_6"/>
<evidence type="ECO:0000313" key="2">
    <source>
        <dbReference type="EMBL" id="ACR14737.1"/>
    </source>
</evidence>
<protein>
    <submittedName>
        <fullName evidence="2">Lipoprotein</fullName>
    </submittedName>
</protein>
<feature type="signal peptide" evidence="1">
    <location>
        <begin position="1"/>
        <end position="26"/>
    </location>
</feature>
<keyword evidence="3" id="KW-1185">Reference proteome</keyword>
<keyword evidence="2" id="KW-0449">Lipoprotein</keyword>
<gene>
    <name evidence="2" type="ordered locus">TERTU_0097</name>
</gene>
<reference evidence="2 3" key="1">
    <citation type="journal article" date="2009" name="PLoS ONE">
        <title>The complete genome of Teredinibacter turnerae T7901: an intracellular endosymbiont of marine wood-boring bivalves (shipworms).</title>
        <authorList>
            <person name="Yang J.C."/>
            <person name="Madupu R."/>
            <person name="Durkin A.S."/>
            <person name="Ekborg N.A."/>
            <person name="Pedamallu C.S."/>
            <person name="Hostetler J.B."/>
            <person name="Radune D."/>
            <person name="Toms B.S."/>
            <person name="Henrissat B."/>
            <person name="Coutinho P.M."/>
            <person name="Schwarz S."/>
            <person name="Field L."/>
            <person name="Trindade-Silva A.E."/>
            <person name="Soares C.A.G."/>
            <person name="Elshahawi S."/>
            <person name="Hanora A."/>
            <person name="Schmidt E.W."/>
            <person name="Haygood M.G."/>
            <person name="Posfai J."/>
            <person name="Benner J."/>
            <person name="Madinger C."/>
            <person name="Nove J."/>
            <person name="Anton B."/>
            <person name="Chaudhary K."/>
            <person name="Foster J."/>
            <person name="Holman A."/>
            <person name="Kumar S."/>
            <person name="Lessard P.A."/>
            <person name="Luyten Y.A."/>
            <person name="Slatko B."/>
            <person name="Wood N."/>
            <person name="Wu B."/>
            <person name="Teplitski M."/>
            <person name="Mougous J.D."/>
            <person name="Ward N."/>
            <person name="Eisen J.A."/>
            <person name="Badger J.H."/>
            <person name="Distel D.L."/>
        </authorList>
    </citation>
    <scope>NUCLEOTIDE SEQUENCE [LARGE SCALE GENOMIC DNA]</scope>
    <source>
        <strain evidence="3">ATCC 39867 / T7901</strain>
    </source>
</reference>
<keyword evidence="1" id="KW-0732">Signal</keyword>
<evidence type="ECO:0000313" key="3">
    <source>
        <dbReference type="Proteomes" id="UP000009080"/>
    </source>
</evidence>
<proteinExistence type="predicted"/>
<sequence length="171" mass="18942">MKIKFALGFAAILVLLTGCTCPRVCMVPPNTDEPALVRITTDDTGMPRATPREVVVYPNQEVIFMSTEEFSLHFIGLSPVTLTRRGVKDFESSNGEVIIPAADPEISDDEIADARSDESIKEILANKDLYGITEDTVQAKLPVRQQNSVTINYTVEINGKILDPRFKRVDD</sequence>
<dbReference type="RefSeq" id="WP_015820851.1">
    <property type="nucleotide sequence ID" value="NC_012997.1"/>
</dbReference>
<dbReference type="PROSITE" id="PS51257">
    <property type="entry name" value="PROKAR_LIPOPROTEIN"/>
    <property type="match status" value="1"/>
</dbReference>
<dbReference type="Proteomes" id="UP000009080">
    <property type="component" value="Chromosome"/>
</dbReference>
<dbReference type="OrthoDB" id="9868671at2"/>
<feature type="chain" id="PRO_5002948676" evidence="1">
    <location>
        <begin position="27"/>
        <end position="171"/>
    </location>
</feature>